<dbReference type="EMBL" id="ML119787">
    <property type="protein sequence ID" value="RPA74553.1"/>
    <property type="molecule type" value="Genomic_DNA"/>
</dbReference>
<proteinExistence type="predicted"/>
<dbReference type="Proteomes" id="UP000275078">
    <property type="component" value="Unassembled WGS sequence"/>
</dbReference>
<protein>
    <submittedName>
        <fullName evidence="1">Uncharacterized protein</fullName>
    </submittedName>
</protein>
<evidence type="ECO:0000313" key="2">
    <source>
        <dbReference type="Proteomes" id="UP000275078"/>
    </source>
</evidence>
<keyword evidence="2" id="KW-1185">Reference proteome</keyword>
<evidence type="ECO:0000313" key="1">
    <source>
        <dbReference type="EMBL" id="RPA74553.1"/>
    </source>
</evidence>
<accession>A0A3N4HL52</accession>
<organism evidence="1 2">
    <name type="scientific">Ascobolus immersus RN42</name>
    <dbReference type="NCBI Taxonomy" id="1160509"/>
    <lineage>
        <taxon>Eukaryota</taxon>
        <taxon>Fungi</taxon>
        <taxon>Dikarya</taxon>
        <taxon>Ascomycota</taxon>
        <taxon>Pezizomycotina</taxon>
        <taxon>Pezizomycetes</taxon>
        <taxon>Pezizales</taxon>
        <taxon>Ascobolaceae</taxon>
        <taxon>Ascobolus</taxon>
    </lineage>
</organism>
<name>A0A3N4HL52_ASCIM</name>
<sequence>MFFLETLQSKASNGSTTSNNGEALRHASCSTFDSSTWSTYFESDMFGSLDGYCDDTRAMKQFGGSILGSFTATTATVRKIRLKVRATTQVKSAAGKEHSARFMHVSDSVLGTSTSRRATHYNRREALLRDDVWWWNKRYVRVEKSNRGHESFQRKKGARLSPHFASMDPLYRYGLTTWHSGRTYDFTKCMQGRSEWGRTEIERGRSMHFQGKALTLATSTSGPTRGSAKETRSMFTLSIFVLRASQAQACTERIRFLHFKGNVLVGIFTISTE</sequence>
<dbReference type="AlphaFoldDB" id="A0A3N4HL52"/>
<gene>
    <name evidence="1" type="ORF">BJ508DRAFT_312779</name>
</gene>
<reference evidence="1 2" key="1">
    <citation type="journal article" date="2018" name="Nat. Ecol. Evol.">
        <title>Pezizomycetes genomes reveal the molecular basis of ectomycorrhizal truffle lifestyle.</title>
        <authorList>
            <person name="Murat C."/>
            <person name="Payen T."/>
            <person name="Noel B."/>
            <person name="Kuo A."/>
            <person name="Morin E."/>
            <person name="Chen J."/>
            <person name="Kohler A."/>
            <person name="Krizsan K."/>
            <person name="Balestrini R."/>
            <person name="Da Silva C."/>
            <person name="Montanini B."/>
            <person name="Hainaut M."/>
            <person name="Levati E."/>
            <person name="Barry K.W."/>
            <person name="Belfiori B."/>
            <person name="Cichocki N."/>
            <person name="Clum A."/>
            <person name="Dockter R.B."/>
            <person name="Fauchery L."/>
            <person name="Guy J."/>
            <person name="Iotti M."/>
            <person name="Le Tacon F."/>
            <person name="Lindquist E.A."/>
            <person name="Lipzen A."/>
            <person name="Malagnac F."/>
            <person name="Mello A."/>
            <person name="Molinier V."/>
            <person name="Miyauchi S."/>
            <person name="Poulain J."/>
            <person name="Riccioni C."/>
            <person name="Rubini A."/>
            <person name="Sitrit Y."/>
            <person name="Splivallo R."/>
            <person name="Traeger S."/>
            <person name="Wang M."/>
            <person name="Zifcakova L."/>
            <person name="Wipf D."/>
            <person name="Zambonelli A."/>
            <person name="Paolocci F."/>
            <person name="Nowrousian M."/>
            <person name="Ottonello S."/>
            <person name="Baldrian P."/>
            <person name="Spatafora J.W."/>
            <person name="Henrissat B."/>
            <person name="Nagy L.G."/>
            <person name="Aury J.M."/>
            <person name="Wincker P."/>
            <person name="Grigoriev I.V."/>
            <person name="Bonfante P."/>
            <person name="Martin F.M."/>
        </authorList>
    </citation>
    <scope>NUCLEOTIDE SEQUENCE [LARGE SCALE GENOMIC DNA]</scope>
    <source>
        <strain evidence="1 2">RN42</strain>
    </source>
</reference>